<dbReference type="Pfam" id="PF14376">
    <property type="entry name" value="Haem_bd"/>
    <property type="match status" value="1"/>
</dbReference>
<dbReference type="InterPro" id="IPR004852">
    <property type="entry name" value="Di-haem_cyt_c_peroxidsae"/>
</dbReference>
<keyword evidence="2 6" id="KW-0349">Heme</keyword>
<name>A0AAU7NRN7_9GAMM</name>
<protein>
    <submittedName>
        <fullName evidence="8">Cytochrome c peroxidase</fullName>
        <ecNumber evidence="8">1.11.1.5</ecNumber>
    </submittedName>
</protein>
<feature type="domain" description="Cytochrome c" evidence="7">
    <location>
        <begin position="331"/>
        <end position="450"/>
    </location>
</feature>
<dbReference type="InterPro" id="IPR025992">
    <property type="entry name" value="Haem-bd"/>
</dbReference>
<feature type="domain" description="Cytochrome c" evidence="7">
    <location>
        <begin position="179"/>
        <end position="287"/>
    </location>
</feature>
<dbReference type="GO" id="GO:0009055">
    <property type="term" value="F:electron transfer activity"/>
    <property type="evidence" value="ECO:0007669"/>
    <property type="project" value="InterPro"/>
</dbReference>
<dbReference type="EC" id="1.11.1.5" evidence="8"/>
<evidence type="ECO:0000313" key="9">
    <source>
        <dbReference type="Proteomes" id="UP001225378"/>
    </source>
</evidence>
<keyword evidence="5 6" id="KW-0408">Iron</keyword>
<proteinExistence type="predicted"/>
<dbReference type="Pfam" id="PF03150">
    <property type="entry name" value="CCP_MauG"/>
    <property type="match status" value="1"/>
</dbReference>
<reference evidence="8 9" key="1">
    <citation type="journal article" date="2024" name="Microbiology">
        <title>Methylomarinum rosea sp. nov., a novel halophilic methanotrophic bacterium from the hypersaline Lake Elton.</title>
        <authorList>
            <person name="Suleimanov R.Z."/>
            <person name="Oshkin I.Y."/>
            <person name="Danilova O.V."/>
            <person name="Suzina N.E."/>
            <person name="Dedysh S.N."/>
        </authorList>
    </citation>
    <scope>NUCLEOTIDE SEQUENCE [LARGE SCALE GENOMIC DNA]</scope>
    <source>
        <strain evidence="8 9">Ch1-1</strain>
    </source>
</reference>
<dbReference type="GO" id="GO:0004130">
    <property type="term" value="F:cytochrome-c peroxidase activity"/>
    <property type="evidence" value="ECO:0007669"/>
    <property type="project" value="UniProtKB-EC"/>
</dbReference>
<dbReference type="RefSeq" id="WP_305907632.1">
    <property type="nucleotide sequence ID" value="NZ_CP157743.1"/>
</dbReference>
<dbReference type="SUPFAM" id="SSF46626">
    <property type="entry name" value="Cytochrome c"/>
    <property type="match status" value="2"/>
</dbReference>
<keyword evidence="9" id="KW-1185">Reference proteome</keyword>
<dbReference type="GO" id="GO:0030313">
    <property type="term" value="C:cell envelope"/>
    <property type="evidence" value="ECO:0007669"/>
    <property type="project" value="UniProtKB-SubCell"/>
</dbReference>
<evidence type="ECO:0000256" key="5">
    <source>
        <dbReference type="ARBA" id="ARBA00023004"/>
    </source>
</evidence>
<accession>A0AAU7NRN7</accession>
<dbReference type="AlphaFoldDB" id="A0AAU7NRN7"/>
<evidence type="ECO:0000256" key="4">
    <source>
        <dbReference type="ARBA" id="ARBA00023002"/>
    </source>
</evidence>
<dbReference type="Proteomes" id="UP001225378">
    <property type="component" value="Chromosome"/>
</dbReference>
<dbReference type="PANTHER" id="PTHR30600">
    <property type="entry name" value="CYTOCHROME C PEROXIDASE-RELATED"/>
    <property type="match status" value="1"/>
</dbReference>
<evidence type="ECO:0000256" key="2">
    <source>
        <dbReference type="ARBA" id="ARBA00022617"/>
    </source>
</evidence>
<dbReference type="KEGG" id="mech:Q9L42_014835"/>
<dbReference type="InterPro" id="IPR009056">
    <property type="entry name" value="Cyt_c-like_dom"/>
</dbReference>
<evidence type="ECO:0000256" key="1">
    <source>
        <dbReference type="ARBA" id="ARBA00004196"/>
    </source>
</evidence>
<dbReference type="Gene3D" id="1.10.760.10">
    <property type="entry name" value="Cytochrome c-like domain"/>
    <property type="match status" value="2"/>
</dbReference>
<evidence type="ECO:0000313" key="8">
    <source>
        <dbReference type="EMBL" id="XBS19625.1"/>
    </source>
</evidence>
<dbReference type="GO" id="GO:0046872">
    <property type="term" value="F:metal ion binding"/>
    <property type="evidence" value="ECO:0007669"/>
    <property type="project" value="UniProtKB-KW"/>
</dbReference>
<gene>
    <name evidence="8" type="ORF">Q9L42_014835</name>
</gene>
<organism evidence="8 9">
    <name type="scientific">Methylomarinum roseum</name>
    <dbReference type="NCBI Taxonomy" id="3067653"/>
    <lineage>
        <taxon>Bacteria</taxon>
        <taxon>Pseudomonadati</taxon>
        <taxon>Pseudomonadota</taxon>
        <taxon>Gammaproteobacteria</taxon>
        <taxon>Methylococcales</taxon>
        <taxon>Methylococcaceae</taxon>
        <taxon>Methylomarinum</taxon>
    </lineage>
</organism>
<dbReference type="EMBL" id="CP157743">
    <property type="protein sequence ID" value="XBS19625.1"/>
    <property type="molecule type" value="Genomic_DNA"/>
</dbReference>
<dbReference type="SMART" id="SM01235">
    <property type="entry name" value="Haem_bd"/>
    <property type="match status" value="1"/>
</dbReference>
<keyword evidence="3 6" id="KW-0479">Metal-binding</keyword>
<dbReference type="GO" id="GO:0020037">
    <property type="term" value="F:heme binding"/>
    <property type="evidence" value="ECO:0007669"/>
    <property type="project" value="InterPro"/>
</dbReference>
<evidence type="ECO:0000256" key="6">
    <source>
        <dbReference type="PROSITE-ProRule" id="PRU00433"/>
    </source>
</evidence>
<sequence length="467" mass="52030">MKKIAWFLLLLSAVMIFFALSNLIGLQGENESIAPVKGSGETFVKVSSILQQKCVYCHSPGMARMPIYAQLPIAKQLMQHDIEQASQRLHLTEKLYSGKEAFTPLMLARIESVIRNDSMPPTLYLLMHWTGSLTDVEKQSILAWIAEERANLPWAQGAVAWLKGEPVQPLPLSVELDEAKVALGDKLFHERLLSGDNTLNCAFCHDLARGGTDQSKVATGIRGQLGPINSPTVYNAMYNISQFWDGRAKDLQEQAAGPVANPVEMGAEWSNVVEKLKQVPEYQQAFAALYPEQGLTKMTVTDAIAVFEESLVTPNSRFDQYLRGDEEILSVDEKEGYDLFKKNCSSCHFGPALGGLSYEKMGVKRDYFKLRGGPLTEVDSGRFNVTKQEKDRHYFKVPVLRNIELTFPYFHDGSVETLAEAVKIMAQVQLDKTLTGDQIGKIVAFLKTLTGEYKGKPLTQLTAEDLK</sequence>
<dbReference type="PANTHER" id="PTHR30600:SF7">
    <property type="entry name" value="CYTOCHROME C PEROXIDASE-RELATED"/>
    <property type="match status" value="1"/>
</dbReference>
<dbReference type="PROSITE" id="PS51007">
    <property type="entry name" value="CYTC"/>
    <property type="match status" value="3"/>
</dbReference>
<evidence type="ECO:0000256" key="3">
    <source>
        <dbReference type="ARBA" id="ARBA00022723"/>
    </source>
</evidence>
<dbReference type="InterPro" id="IPR036909">
    <property type="entry name" value="Cyt_c-like_dom_sf"/>
</dbReference>
<keyword evidence="8" id="KW-0575">Peroxidase</keyword>
<evidence type="ECO:0000259" key="7">
    <source>
        <dbReference type="PROSITE" id="PS51007"/>
    </source>
</evidence>
<dbReference type="InterPro" id="IPR051395">
    <property type="entry name" value="Cytochrome_c_Peroxidase/MauG"/>
</dbReference>
<feature type="domain" description="Cytochrome c" evidence="7">
    <location>
        <begin position="35"/>
        <end position="149"/>
    </location>
</feature>
<comment type="subcellular location">
    <subcellularLocation>
        <location evidence="1">Cell envelope</location>
    </subcellularLocation>
</comment>
<keyword evidence="4 8" id="KW-0560">Oxidoreductase</keyword>